<dbReference type="Proteomes" id="UP000306324">
    <property type="component" value="Unassembled WGS sequence"/>
</dbReference>
<evidence type="ECO:0000313" key="2">
    <source>
        <dbReference type="Proteomes" id="UP000306324"/>
    </source>
</evidence>
<accession>A0A5S4EGR8</accession>
<proteinExistence type="predicted"/>
<protein>
    <submittedName>
        <fullName evidence="1">Uncharacterized protein</fullName>
    </submittedName>
</protein>
<gene>
    <name evidence="1" type="ORF">ACCUM_1059</name>
</gene>
<reference evidence="1 2" key="1">
    <citation type="submission" date="2019-04" db="EMBL/GenBank/DDBJ databases">
        <title>A novel phosphate-accumulating bacterium identified in bioreactor for phosphate removal from wastewater.</title>
        <authorList>
            <person name="Kotlyarov R.Y."/>
            <person name="Beletsky A.V."/>
            <person name="Kallistova A.Y."/>
            <person name="Dorofeev A.G."/>
            <person name="Nikolaev Y.Y."/>
            <person name="Pimenov N.V."/>
            <person name="Ravin N.V."/>
            <person name="Mardanov A.V."/>
        </authorList>
    </citation>
    <scope>NUCLEOTIDE SEQUENCE [LARGE SCALE GENOMIC DNA]</scope>
    <source>
        <strain evidence="1 2">Bin19</strain>
    </source>
</reference>
<keyword evidence="2" id="KW-1185">Reference proteome</keyword>
<sequence>MKKAPQVLFSLLGRASRFTAETLPERLKMAGQILAAAGHRTPDPK</sequence>
<comment type="caution">
    <text evidence="1">The sequence shown here is derived from an EMBL/GenBank/DDBJ whole genome shotgun (WGS) entry which is preliminary data.</text>
</comment>
<evidence type="ECO:0000313" key="1">
    <source>
        <dbReference type="EMBL" id="TMQ74431.1"/>
    </source>
</evidence>
<dbReference type="AlphaFoldDB" id="A0A5S4EGR8"/>
<name>A0A5S4EGR8_9PROT</name>
<dbReference type="EMBL" id="SWAD01000216">
    <property type="protein sequence ID" value="TMQ74431.1"/>
    <property type="molecule type" value="Genomic_DNA"/>
</dbReference>
<organism evidence="1 2">
    <name type="scientific">Candidatus Accumulibacter phosphatis</name>
    <dbReference type="NCBI Taxonomy" id="327160"/>
    <lineage>
        <taxon>Bacteria</taxon>
        <taxon>Pseudomonadati</taxon>
        <taxon>Pseudomonadota</taxon>
        <taxon>Betaproteobacteria</taxon>
        <taxon>Candidatus Accumulibacter</taxon>
    </lineage>
</organism>